<feature type="domain" description="NR LBD" evidence="13">
    <location>
        <begin position="143"/>
        <end position="368"/>
    </location>
</feature>
<evidence type="ECO:0000313" key="15">
    <source>
        <dbReference type="Proteomes" id="UP001432322"/>
    </source>
</evidence>
<dbReference type="GO" id="GO:0000978">
    <property type="term" value="F:RNA polymerase II cis-regulatory region sequence-specific DNA binding"/>
    <property type="evidence" value="ECO:0007669"/>
    <property type="project" value="TreeGrafter"/>
</dbReference>
<dbReference type="AlphaFoldDB" id="A0AAV5VHZ5"/>
<comment type="caution">
    <text evidence="14">The sequence shown here is derived from an EMBL/GenBank/DDBJ whole genome shotgun (WGS) entry which is preliminary data.</text>
</comment>
<dbReference type="PANTHER" id="PTHR24082:SF507">
    <property type="entry name" value="BILE ACID RECEPTOR-RELATED"/>
    <property type="match status" value="1"/>
</dbReference>
<keyword evidence="7 10" id="KW-0804">Transcription</keyword>
<keyword evidence="15" id="KW-1185">Reference proteome</keyword>
<evidence type="ECO:0000256" key="9">
    <source>
        <dbReference type="ARBA" id="ARBA00023242"/>
    </source>
</evidence>
<dbReference type="PROSITE" id="PS00031">
    <property type="entry name" value="NUCLEAR_REC_DBD_1"/>
    <property type="match status" value="1"/>
</dbReference>
<comment type="similarity">
    <text evidence="1 10">Belongs to the nuclear hormone receptor family.</text>
</comment>
<feature type="domain" description="Nuclear receptor" evidence="12">
    <location>
        <begin position="14"/>
        <end position="89"/>
    </location>
</feature>
<keyword evidence="4 10" id="KW-0862">Zinc</keyword>
<evidence type="ECO:0000256" key="5">
    <source>
        <dbReference type="ARBA" id="ARBA00023015"/>
    </source>
</evidence>
<sequence length="380" mass="42716">IMFQNGSFSFPPMDELCLVCGDRASGYHYNALSCEGCKGFFRRSITRKTNYTCKFNKRCQIDMYMRRKCQLCRLEKCFQIGMRTDLVIPEEHNRLKRVAKKNRPLPSSSLLLSPSIPSPSIPPSNTSSSEESSFLSDVVLSDETSEFVHRIVALHQQSKTTGETLSSSDSSLSPRLRLAEWTILEAQSAHNFVSNLPGFERLSNEDRTIIQKQSKRELLTLRCAFHYESRDDTIVVGKGESNELRVSESSFLQLDSLASSVFSFARSMVSLHLDPIESALLAAIVPFSDRVGLSNPEVVDDLQELFCSHLSLYIHSIRPGDNTRLALLILSIARLREIAARQDSLSVSIPPKKSKSSPLPQSQVKKEEPSFTLTYEPLRS</sequence>
<comment type="subcellular location">
    <subcellularLocation>
        <location evidence="10">Nucleus</location>
    </subcellularLocation>
</comment>
<dbReference type="PROSITE" id="PS51843">
    <property type="entry name" value="NR_LBD"/>
    <property type="match status" value="1"/>
</dbReference>
<evidence type="ECO:0008006" key="16">
    <source>
        <dbReference type="Google" id="ProtNLM"/>
    </source>
</evidence>
<dbReference type="GO" id="GO:0008270">
    <property type="term" value="F:zinc ion binding"/>
    <property type="evidence" value="ECO:0007669"/>
    <property type="project" value="UniProtKB-KW"/>
</dbReference>
<evidence type="ECO:0000256" key="4">
    <source>
        <dbReference type="ARBA" id="ARBA00022833"/>
    </source>
</evidence>
<dbReference type="InterPro" id="IPR000536">
    <property type="entry name" value="Nucl_hrmn_rcpt_lig-bd"/>
</dbReference>
<accession>A0AAV5VHZ5</accession>
<evidence type="ECO:0000256" key="1">
    <source>
        <dbReference type="ARBA" id="ARBA00005993"/>
    </source>
</evidence>
<dbReference type="PRINTS" id="PR00047">
    <property type="entry name" value="STROIDFINGER"/>
</dbReference>
<dbReference type="GO" id="GO:0045944">
    <property type="term" value="P:positive regulation of transcription by RNA polymerase II"/>
    <property type="evidence" value="ECO:0007669"/>
    <property type="project" value="TreeGrafter"/>
</dbReference>
<dbReference type="Pfam" id="PF00104">
    <property type="entry name" value="Hormone_recep"/>
    <property type="match status" value="1"/>
</dbReference>
<reference evidence="14" key="1">
    <citation type="submission" date="2023-10" db="EMBL/GenBank/DDBJ databases">
        <title>Genome assembly of Pristionchus species.</title>
        <authorList>
            <person name="Yoshida K."/>
            <person name="Sommer R.J."/>
        </authorList>
    </citation>
    <scope>NUCLEOTIDE SEQUENCE</scope>
    <source>
        <strain evidence="14">RS5133</strain>
    </source>
</reference>
<organism evidence="14 15">
    <name type="scientific">Pristionchus fissidentatus</name>
    <dbReference type="NCBI Taxonomy" id="1538716"/>
    <lineage>
        <taxon>Eukaryota</taxon>
        <taxon>Metazoa</taxon>
        <taxon>Ecdysozoa</taxon>
        <taxon>Nematoda</taxon>
        <taxon>Chromadorea</taxon>
        <taxon>Rhabditida</taxon>
        <taxon>Rhabditina</taxon>
        <taxon>Diplogasteromorpha</taxon>
        <taxon>Diplogasteroidea</taxon>
        <taxon>Neodiplogasteridae</taxon>
        <taxon>Pristionchus</taxon>
    </lineage>
</organism>
<dbReference type="SUPFAM" id="SSF48508">
    <property type="entry name" value="Nuclear receptor ligand-binding domain"/>
    <property type="match status" value="1"/>
</dbReference>
<dbReference type="FunFam" id="3.30.50.10:FF:000031">
    <property type="entry name" value="Ecdysone receptor A1"/>
    <property type="match status" value="1"/>
</dbReference>
<feature type="non-terminal residue" evidence="14">
    <location>
        <position position="1"/>
    </location>
</feature>
<dbReference type="GO" id="GO:0004879">
    <property type="term" value="F:nuclear receptor activity"/>
    <property type="evidence" value="ECO:0007669"/>
    <property type="project" value="TreeGrafter"/>
</dbReference>
<dbReference type="Gene3D" id="3.30.50.10">
    <property type="entry name" value="Erythroid Transcription Factor GATA-1, subunit A"/>
    <property type="match status" value="1"/>
</dbReference>
<gene>
    <name evidence="14" type="ORF">PFISCL1PPCAC_10260</name>
</gene>
<dbReference type="InterPro" id="IPR050234">
    <property type="entry name" value="Nuclear_hormone_rcpt_NR1"/>
</dbReference>
<dbReference type="GO" id="GO:0030154">
    <property type="term" value="P:cell differentiation"/>
    <property type="evidence" value="ECO:0007669"/>
    <property type="project" value="TreeGrafter"/>
</dbReference>
<keyword evidence="2 10" id="KW-0479">Metal-binding</keyword>
<evidence type="ECO:0000256" key="2">
    <source>
        <dbReference type="ARBA" id="ARBA00022723"/>
    </source>
</evidence>
<dbReference type="InterPro" id="IPR001723">
    <property type="entry name" value="Nuclear_hrmn_rcpt"/>
</dbReference>
<evidence type="ECO:0000256" key="6">
    <source>
        <dbReference type="ARBA" id="ARBA00023125"/>
    </source>
</evidence>
<protein>
    <recommendedName>
        <fullName evidence="16">Nuclear receptor</fullName>
    </recommendedName>
</protein>
<feature type="compositionally biased region" description="Low complexity" evidence="11">
    <location>
        <begin position="345"/>
        <end position="363"/>
    </location>
</feature>
<evidence type="ECO:0000256" key="11">
    <source>
        <dbReference type="SAM" id="MobiDB-lite"/>
    </source>
</evidence>
<dbReference type="InterPro" id="IPR001628">
    <property type="entry name" value="Znf_hrmn_rcpt"/>
</dbReference>
<keyword evidence="3 10" id="KW-0863">Zinc-finger</keyword>
<proteinExistence type="inferred from homology"/>
<keyword evidence="9 10" id="KW-0539">Nucleus</keyword>
<dbReference type="PROSITE" id="PS51030">
    <property type="entry name" value="NUCLEAR_REC_DBD_2"/>
    <property type="match status" value="1"/>
</dbReference>
<keyword evidence="5 10" id="KW-0805">Transcription regulation</keyword>
<dbReference type="EMBL" id="BTSY01000003">
    <property type="protein sequence ID" value="GMT18963.1"/>
    <property type="molecule type" value="Genomic_DNA"/>
</dbReference>
<dbReference type="GO" id="GO:0000122">
    <property type="term" value="P:negative regulation of transcription by RNA polymerase II"/>
    <property type="evidence" value="ECO:0007669"/>
    <property type="project" value="TreeGrafter"/>
</dbReference>
<dbReference type="SUPFAM" id="SSF57716">
    <property type="entry name" value="Glucocorticoid receptor-like (DNA-binding domain)"/>
    <property type="match status" value="1"/>
</dbReference>
<dbReference type="GO" id="GO:0090575">
    <property type="term" value="C:RNA polymerase II transcription regulator complex"/>
    <property type="evidence" value="ECO:0007669"/>
    <property type="project" value="TreeGrafter"/>
</dbReference>
<dbReference type="Proteomes" id="UP001432322">
    <property type="component" value="Unassembled WGS sequence"/>
</dbReference>
<dbReference type="InterPro" id="IPR035500">
    <property type="entry name" value="NHR-like_dom_sf"/>
</dbReference>
<evidence type="ECO:0000256" key="7">
    <source>
        <dbReference type="ARBA" id="ARBA00023163"/>
    </source>
</evidence>
<keyword evidence="6 10" id="KW-0238">DNA-binding</keyword>
<evidence type="ECO:0000313" key="14">
    <source>
        <dbReference type="EMBL" id="GMT18963.1"/>
    </source>
</evidence>
<keyword evidence="8 10" id="KW-0675">Receptor</keyword>
<feature type="region of interest" description="Disordered" evidence="11">
    <location>
        <begin position="109"/>
        <end position="129"/>
    </location>
</feature>
<evidence type="ECO:0000256" key="3">
    <source>
        <dbReference type="ARBA" id="ARBA00022771"/>
    </source>
</evidence>
<evidence type="ECO:0000259" key="12">
    <source>
        <dbReference type="PROSITE" id="PS51030"/>
    </source>
</evidence>
<evidence type="ECO:0000259" key="13">
    <source>
        <dbReference type="PROSITE" id="PS51843"/>
    </source>
</evidence>
<dbReference type="PANTHER" id="PTHR24082">
    <property type="entry name" value="NUCLEAR HORMONE RECEPTOR"/>
    <property type="match status" value="1"/>
</dbReference>
<dbReference type="PRINTS" id="PR00398">
    <property type="entry name" value="STRDHORMONER"/>
</dbReference>
<evidence type="ECO:0000256" key="8">
    <source>
        <dbReference type="ARBA" id="ARBA00023170"/>
    </source>
</evidence>
<dbReference type="SMART" id="SM00399">
    <property type="entry name" value="ZnF_C4"/>
    <property type="match status" value="1"/>
</dbReference>
<dbReference type="SMART" id="SM00430">
    <property type="entry name" value="HOLI"/>
    <property type="match status" value="1"/>
</dbReference>
<dbReference type="CDD" id="cd07161">
    <property type="entry name" value="NR_DBD_EcR"/>
    <property type="match status" value="1"/>
</dbReference>
<dbReference type="Pfam" id="PF00105">
    <property type="entry name" value="zf-C4"/>
    <property type="match status" value="1"/>
</dbReference>
<dbReference type="InterPro" id="IPR013088">
    <property type="entry name" value="Znf_NHR/GATA"/>
</dbReference>
<feature type="region of interest" description="Disordered" evidence="11">
    <location>
        <begin position="345"/>
        <end position="380"/>
    </location>
</feature>
<evidence type="ECO:0000256" key="10">
    <source>
        <dbReference type="RuleBase" id="RU004334"/>
    </source>
</evidence>
<name>A0AAV5VHZ5_9BILA</name>
<dbReference type="Gene3D" id="1.10.565.10">
    <property type="entry name" value="Retinoid X Receptor"/>
    <property type="match status" value="1"/>
</dbReference>